<accession>A0AAD2D1J2</accession>
<organism evidence="2 3">
    <name type="scientific">Euplotes crassus</name>
    <dbReference type="NCBI Taxonomy" id="5936"/>
    <lineage>
        <taxon>Eukaryota</taxon>
        <taxon>Sar</taxon>
        <taxon>Alveolata</taxon>
        <taxon>Ciliophora</taxon>
        <taxon>Intramacronucleata</taxon>
        <taxon>Spirotrichea</taxon>
        <taxon>Hypotrichia</taxon>
        <taxon>Euplotida</taxon>
        <taxon>Euplotidae</taxon>
        <taxon>Moneuplotes</taxon>
    </lineage>
</organism>
<reference evidence="2" key="1">
    <citation type="submission" date="2023-07" db="EMBL/GenBank/DDBJ databases">
        <authorList>
            <consortium name="AG Swart"/>
            <person name="Singh M."/>
            <person name="Singh A."/>
            <person name="Seah K."/>
            <person name="Emmerich C."/>
        </authorList>
    </citation>
    <scope>NUCLEOTIDE SEQUENCE</scope>
    <source>
        <strain evidence="2">DP1</strain>
    </source>
</reference>
<comment type="caution">
    <text evidence="2">The sequence shown here is derived from an EMBL/GenBank/DDBJ whole genome shotgun (WGS) entry which is preliminary data.</text>
</comment>
<dbReference type="AlphaFoldDB" id="A0AAD2D1J2"/>
<feature type="transmembrane region" description="Helical" evidence="1">
    <location>
        <begin position="30"/>
        <end position="47"/>
    </location>
</feature>
<evidence type="ECO:0000313" key="3">
    <source>
        <dbReference type="Proteomes" id="UP001295684"/>
    </source>
</evidence>
<dbReference type="Proteomes" id="UP001295684">
    <property type="component" value="Unassembled WGS sequence"/>
</dbReference>
<dbReference type="EMBL" id="CAMPGE010018302">
    <property type="protein sequence ID" value="CAI2376731.1"/>
    <property type="molecule type" value="Genomic_DNA"/>
</dbReference>
<name>A0AAD2D1J2_EUPCR</name>
<sequence length="294" mass="36016">MKYSTNVKQYLRGVRKIQKLNLIRTPRYNYYNHIIAFFLVWYGTSYVKHNFMQSEYEVRKQPNILIPKFVYKVRREHYIYWEISRLARGFPKTFTYSNWDDQAKMMYHVDMDGNMAFEKLNFKEERIDLLDNPLLGPYIRRKDKFVFKNKPDAKNKEVKYSEKMLEEASRIAIYYLNVHKRYDLDNYLHYKPITMMDWVRAAYYGFMTKTHLADRYRNQQFLPKHDFFYNYERRTINLNLQGPDTLKHFQNMISWALFDIKILLKKLENYEETQRLKEEAEAMTSGQEVTNSEQ</sequence>
<keyword evidence="1" id="KW-1133">Transmembrane helix</keyword>
<protein>
    <submittedName>
        <fullName evidence="2">Uncharacterized protein</fullName>
    </submittedName>
</protein>
<evidence type="ECO:0000313" key="2">
    <source>
        <dbReference type="EMBL" id="CAI2376731.1"/>
    </source>
</evidence>
<keyword evidence="1" id="KW-0812">Transmembrane</keyword>
<evidence type="ECO:0000256" key="1">
    <source>
        <dbReference type="SAM" id="Phobius"/>
    </source>
</evidence>
<proteinExistence type="predicted"/>
<keyword evidence="3" id="KW-1185">Reference proteome</keyword>
<gene>
    <name evidence="2" type="ORF">ECRASSUSDP1_LOCUS18104</name>
</gene>
<keyword evidence="1" id="KW-0472">Membrane</keyword>